<evidence type="ECO:0000256" key="4">
    <source>
        <dbReference type="PROSITE-ProRule" id="PRU00335"/>
    </source>
</evidence>
<evidence type="ECO:0000256" key="1">
    <source>
        <dbReference type="ARBA" id="ARBA00023015"/>
    </source>
</evidence>
<evidence type="ECO:0000256" key="2">
    <source>
        <dbReference type="ARBA" id="ARBA00023125"/>
    </source>
</evidence>
<keyword evidence="1" id="KW-0805">Transcription regulation</keyword>
<evidence type="ECO:0000256" key="5">
    <source>
        <dbReference type="SAM" id="MobiDB-lite"/>
    </source>
</evidence>
<reference evidence="7 8" key="1">
    <citation type="journal article" date="2011" name="BMC Genomics">
        <title>Genome-wide analysis of the role of GlnR in Streptomyces venezuelae provides new insights into global nitrogen regulation in actinomycetes.</title>
        <authorList>
            <person name="Pullan S.T."/>
            <person name="Bibb M.J."/>
            <person name="Merrick M."/>
        </authorList>
    </citation>
    <scope>NUCLEOTIDE SEQUENCE [LARGE SCALE GENOMIC DNA]</scope>
    <source>
        <strain evidence="7">ATCC 10712</strain>
    </source>
</reference>
<dbReference type="PANTHER" id="PTHR30055:SF234">
    <property type="entry name" value="HTH-TYPE TRANSCRIPTIONAL REGULATOR BETI"/>
    <property type="match status" value="1"/>
</dbReference>
<keyword evidence="3" id="KW-0804">Transcription</keyword>
<dbReference type="InterPro" id="IPR050109">
    <property type="entry name" value="HTH-type_TetR-like_transc_reg"/>
</dbReference>
<name>F2RKI3_STRVP</name>
<dbReference type="GO" id="GO:0000976">
    <property type="term" value="F:transcription cis-regulatory region binding"/>
    <property type="evidence" value="ECO:0007669"/>
    <property type="project" value="TreeGrafter"/>
</dbReference>
<keyword evidence="8" id="KW-1185">Reference proteome</keyword>
<evidence type="ECO:0000313" key="7">
    <source>
        <dbReference type="EMBL" id="CCA60339.1"/>
    </source>
</evidence>
<dbReference type="Pfam" id="PF00440">
    <property type="entry name" value="TetR_N"/>
    <property type="match status" value="1"/>
</dbReference>
<dbReference type="KEGG" id="sve:SVEN_7053"/>
<dbReference type="HOGENOM" id="CLU_069356_38_2_11"/>
<dbReference type="PATRIC" id="fig|953739.5.peg.2270"/>
<feature type="DNA-binding region" description="H-T-H motif" evidence="4">
    <location>
        <begin position="46"/>
        <end position="65"/>
    </location>
</feature>
<dbReference type="RefSeq" id="WP_015038234.1">
    <property type="nucleotide sequence ID" value="NC_018750.1"/>
</dbReference>
<accession>F2RKI3</accession>
<organism evidence="7 8">
    <name type="scientific">Streptomyces venezuelae (strain ATCC 10712 / CBS 650.69 / DSM 40230 / JCM 4526 / NBRC 13096 / PD 04745)</name>
    <dbReference type="NCBI Taxonomy" id="953739"/>
    <lineage>
        <taxon>Bacteria</taxon>
        <taxon>Bacillati</taxon>
        <taxon>Actinomycetota</taxon>
        <taxon>Actinomycetes</taxon>
        <taxon>Kitasatosporales</taxon>
        <taxon>Streptomycetaceae</taxon>
        <taxon>Streptomyces</taxon>
    </lineage>
</organism>
<dbReference type="Gene3D" id="1.10.357.10">
    <property type="entry name" value="Tetracycline Repressor, domain 2"/>
    <property type="match status" value="1"/>
</dbReference>
<dbReference type="AlphaFoldDB" id="F2RKI3"/>
<dbReference type="Proteomes" id="UP000006854">
    <property type="component" value="Chromosome"/>
</dbReference>
<dbReference type="STRING" id="953739.SVEN_7053"/>
<gene>
    <name evidence="7" type="ordered locus">SVEN_7053</name>
</gene>
<dbReference type="PROSITE" id="PS50977">
    <property type="entry name" value="HTH_TETR_2"/>
    <property type="match status" value="1"/>
</dbReference>
<evidence type="ECO:0000259" key="6">
    <source>
        <dbReference type="PROSITE" id="PS50977"/>
    </source>
</evidence>
<dbReference type="eggNOG" id="COG1309">
    <property type="taxonomic scope" value="Bacteria"/>
</dbReference>
<dbReference type="PANTHER" id="PTHR30055">
    <property type="entry name" value="HTH-TYPE TRANSCRIPTIONAL REGULATOR RUTR"/>
    <property type="match status" value="1"/>
</dbReference>
<protein>
    <recommendedName>
        <fullName evidence="6">HTH tetR-type domain-containing protein</fullName>
    </recommendedName>
</protein>
<feature type="domain" description="HTH tetR-type" evidence="6">
    <location>
        <begin position="25"/>
        <end position="83"/>
    </location>
</feature>
<dbReference type="SUPFAM" id="SSF48498">
    <property type="entry name" value="Tetracyclin repressor-like, C-terminal domain"/>
    <property type="match status" value="1"/>
</dbReference>
<evidence type="ECO:0000313" key="8">
    <source>
        <dbReference type="Proteomes" id="UP000006854"/>
    </source>
</evidence>
<dbReference type="InterPro" id="IPR001647">
    <property type="entry name" value="HTH_TetR"/>
</dbReference>
<feature type="region of interest" description="Disordered" evidence="5">
    <location>
        <begin position="1"/>
        <end position="23"/>
    </location>
</feature>
<dbReference type="GeneID" id="51867568"/>
<evidence type="ECO:0000256" key="3">
    <source>
        <dbReference type="ARBA" id="ARBA00023163"/>
    </source>
</evidence>
<dbReference type="InterPro" id="IPR036271">
    <property type="entry name" value="Tet_transcr_reg_TetR-rel_C_sf"/>
</dbReference>
<dbReference type="EMBL" id="FR845719">
    <property type="protein sequence ID" value="CCA60339.1"/>
    <property type="molecule type" value="Genomic_DNA"/>
</dbReference>
<sequence>MGSDDTSAPGAATRADAGRESATRARTRRAILDAAVSVLSADHTASLGDVAEAAGVGRTTVHRYFPERSDLLAAIGADVRDRVAAATARARLDEGPAPEAMERLCLEFFELGDRLLLLYDVPQFITWSGIEQETPADAALLGLLRRGQKEGTLDAGADAEWLQDVMWSLLYAAWLQARDRATPKHTALSLCLRSLRKAVAP</sequence>
<proteinExistence type="predicted"/>
<dbReference type="SUPFAM" id="SSF46689">
    <property type="entry name" value="Homeodomain-like"/>
    <property type="match status" value="1"/>
</dbReference>
<dbReference type="OrthoDB" id="8654052at2"/>
<dbReference type="InterPro" id="IPR009057">
    <property type="entry name" value="Homeodomain-like_sf"/>
</dbReference>
<keyword evidence="2 4" id="KW-0238">DNA-binding</keyword>
<dbReference type="GO" id="GO:0003700">
    <property type="term" value="F:DNA-binding transcription factor activity"/>
    <property type="evidence" value="ECO:0007669"/>
    <property type="project" value="TreeGrafter"/>
</dbReference>